<gene>
    <name evidence="3" type="ORF">CDSM653_01639</name>
</gene>
<evidence type="ECO:0000256" key="1">
    <source>
        <dbReference type="SAM" id="Phobius"/>
    </source>
</evidence>
<feature type="domain" description="HTH dtxR-type" evidence="2">
    <location>
        <begin position="1"/>
        <end position="58"/>
    </location>
</feature>
<protein>
    <recommendedName>
        <fullName evidence="2">HTH dtxR-type domain-containing protein</fullName>
    </recommendedName>
</protein>
<dbReference type="InterPro" id="IPR036388">
    <property type="entry name" value="WH-like_DNA-bd_sf"/>
</dbReference>
<reference evidence="3 4" key="1">
    <citation type="submission" date="2008-07" db="EMBL/GenBank/DDBJ databases">
        <authorList>
            <person name="Gonzalez J."/>
            <person name="Sokolova T."/>
            <person name="Ferriera S."/>
            <person name="Johnson J."/>
            <person name="Kravitz S."/>
            <person name="Beeson K."/>
            <person name="Sutton G."/>
            <person name="Rogers Y.-H."/>
            <person name="Friedman R."/>
            <person name="Frazier M."/>
            <person name="Venter J.C."/>
        </authorList>
    </citation>
    <scope>NUCLEOTIDE SEQUENCE [LARGE SCALE GENOMIC DNA]</scope>
    <source>
        <strain evidence="3 4">DSM 12653</strain>
    </source>
</reference>
<reference evidence="3 4" key="2">
    <citation type="journal article" date="2015" name="BMC Genomics">
        <title>Analysis of three genomes within the thermophilic bacterial species Caldanaerobacter subterraneus with a focus on carbon monoxide dehydrogenase evolution and hydrolase diversity.</title>
        <authorList>
            <person name="Sant'Anna F.H."/>
            <person name="Lebedinsky A.V."/>
            <person name="Sokolova T.G."/>
            <person name="Robb F.T."/>
            <person name="Gonzalez J.M."/>
        </authorList>
    </citation>
    <scope>NUCLEOTIDE SEQUENCE [LARGE SCALE GENOMIC DNA]</scope>
    <source>
        <strain evidence="3 4">DSM 12653</strain>
    </source>
</reference>
<proteinExistence type="predicted"/>
<dbReference type="Pfam" id="PF01325">
    <property type="entry name" value="Fe_dep_repress"/>
    <property type="match status" value="1"/>
</dbReference>
<dbReference type="Proteomes" id="UP000010146">
    <property type="component" value="Unassembled WGS sequence"/>
</dbReference>
<comment type="caution">
    <text evidence="3">The sequence shown here is derived from an EMBL/GenBank/DDBJ whole genome shotgun (WGS) entry which is preliminary data.</text>
</comment>
<keyword evidence="1" id="KW-0472">Membrane</keyword>
<dbReference type="SUPFAM" id="SSF46785">
    <property type="entry name" value="Winged helix' DNA-binding domain"/>
    <property type="match status" value="1"/>
</dbReference>
<evidence type="ECO:0000313" key="4">
    <source>
        <dbReference type="Proteomes" id="UP000010146"/>
    </source>
</evidence>
<accession>A0A0F5PL38</accession>
<keyword evidence="1" id="KW-0812">Transmembrane</keyword>
<feature type="transmembrane region" description="Helical" evidence="1">
    <location>
        <begin position="151"/>
        <end position="178"/>
    </location>
</feature>
<keyword evidence="1" id="KW-1133">Transmembrane helix</keyword>
<dbReference type="GO" id="GO:0003677">
    <property type="term" value="F:DNA binding"/>
    <property type="evidence" value="ECO:0007669"/>
    <property type="project" value="InterPro"/>
</dbReference>
<sequence>MLTNRRKEFLKAVTELYEEKKEPVHYSDVAEKMKISKWTAYDVLKELEKGEYVKAEYYLEEGKSQGRSTVRFVPTEKAYQLFERVENNEWKILRDNLIDRVKNGKSASLEELLHEMFHASKPLEFCAYAIAAFLLKLTMMTGISLESIKSNILACVNPTSSLILFVGTVLGASLYIIIKSDVDKVLSENVKKFYTYLNELDQKDIHLLYNFLKDLLAVAV</sequence>
<dbReference type="AlphaFoldDB" id="A0A0F5PL38"/>
<dbReference type="Gene3D" id="1.10.10.10">
    <property type="entry name" value="Winged helix-like DNA-binding domain superfamily/Winged helix DNA-binding domain"/>
    <property type="match status" value="1"/>
</dbReference>
<evidence type="ECO:0000259" key="2">
    <source>
        <dbReference type="Pfam" id="PF01325"/>
    </source>
</evidence>
<dbReference type="InterPro" id="IPR022687">
    <property type="entry name" value="HTH_DTXR"/>
</dbReference>
<feature type="transmembrane region" description="Helical" evidence="1">
    <location>
        <begin position="125"/>
        <end position="145"/>
    </location>
</feature>
<organism evidence="3 4">
    <name type="scientific">Caldanaerobacter subterraneus subsp. pacificus DSM 12653</name>
    <dbReference type="NCBI Taxonomy" id="391606"/>
    <lineage>
        <taxon>Bacteria</taxon>
        <taxon>Bacillati</taxon>
        <taxon>Bacillota</taxon>
        <taxon>Clostridia</taxon>
        <taxon>Thermoanaerobacterales</taxon>
        <taxon>Thermoanaerobacteraceae</taxon>
        <taxon>Caldanaerobacter</taxon>
    </lineage>
</organism>
<dbReference type="EMBL" id="ABXP02000095">
    <property type="protein sequence ID" value="KKC29320.1"/>
    <property type="molecule type" value="Genomic_DNA"/>
</dbReference>
<dbReference type="InterPro" id="IPR036390">
    <property type="entry name" value="WH_DNA-bd_sf"/>
</dbReference>
<name>A0A0F5PL38_9THEO</name>
<reference evidence="4" key="3">
    <citation type="submission" date="2015-02" db="EMBL/GenBank/DDBJ databases">
        <title>Genome analysis of three genomes within the thermophilic hydrogenogenic bacterial species Caldanaerobacter subterraneus.</title>
        <authorList>
            <person name="Sant'Anna F.H."/>
            <person name="Lebedinsky A."/>
            <person name="Sokolova T."/>
            <person name="Robb F.T."/>
            <person name="Gonzalez J.M."/>
        </authorList>
    </citation>
    <scope>NUCLEOTIDE SEQUENCE [LARGE SCALE GENOMIC DNA]</scope>
    <source>
        <strain evidence="4">DSM 12653</strain>
    </source>
</reference>
<dbReference type="RefSeq" id="WP_046159927.1">
    <property type="nucleotide sequence ID" value="NZ_ABXP02000095.1"/>
</dbReference>
<evidence type="ECO:0000313" key="3">
    <source>
        <dbReference type="EMBL" id="KKC29320.1"/>
    </source>
</evidence>